<name>A0AAW0UJR2_SCYPA</name>
<comment type="caution">
    <text evidence="2">The sequence shown here is derived from an EMBL/GenBank/DDBJ whole genome shotgun (WGS) entry which is preliminary data.</text>
</comment>
<protein>
    <submittedName>
        <fullName evidence="2">Uncharacterized protein</fullName>
    </submittedName>
</protein>
<accession>A0AAW0UJR2</accession>
<feature type="compositionally biased region" description="Polar residues" evidence="1">
    <location>
        <begin position="59"/>
        <end position="69"/>
    </location>
</feature>
<dbReference type="Proteomes" id="UP001487740">
    <property type="component" value="Unassembled WGS sequence"/>
</dbReference>
<sequence length="75" mass="8176">MKTRQEETTGPVQVAAIDSGRKISATPRLASHTARPPVLIGSIYVTWTFTGDDRKMSTNDRPISFTSAAEESLKP</sequence>
<dbReference type="EMBL" id="JARAKH010000010">
    <property type="protein sequence ID" value="KAK8400409.1"/>
    <property type="molecule type" value="Genomic_DNA"/>
</dbReference>
<evidence type="ECO:0000256" key="1">
    <source>
        <dbReference type="SAM" id="MobiDB-lite"/>
    </source>
</evidence>
<evidence type="ECO:0000313" key="2">
    <source>
        <dbReference type="EMBL" id="KAK8400409.1"/>
    </source>
</evidence>
<gene>
    <name evidence="2" type="ORF">O3P69_003233</name>
</gene>
<dbReference type="AlphaFoldDB" id="A0AAW0UJR2"/>
<evidence type="ECO:0000313" key="3">
    <source>
        <dbReference type="Proteomes" id="UP001487740"/>
    </source>
</evidence>
<feature type="region of interest" description="Disordered" evidence="1">
    <location>
        <begin position="55"/>
        <end position="75"/>
    </location>
</feature>
<reference evidence="2 3" key="1">
    <citation type="submission" date="2023-03" db="EMBL/GenBank/DDBJ databases">
        <title>High-quality genome of Scylla paramamosain provides insights in environmental adaptation.</title>
        <authorList>
            <person name="Zhang L."/>
        </authorList>
    </citation>
    <scope>NUCLEOTIDE SEQUENCE [LARGE SCALE GENOMIC DNA]</scope>
    <source>
        <strain evidence="2">LZ_2023a</strain>
        <tissue evidence="2">Muscle</tissue>
    </source>
</reference>
<organism evidence="2 3">
    <name type="scientific">Scylla paramamosain</name>
    <name type="common">Mud crab</name>
    <dbReference type="NCBI Taxonomy" id="85552"/>
    <lineage>
        <taxon>Eukaryota</taxon>
        <taxon>Metazoa</taxon>
        <taxon>Ecdysozoa</taxon>
        <taxon>Arthropoda</taxon>
        <taxon>Crustacea</taxon>
        <taxon>Multicrustacea</taxon>
        <taxon>Malacostraca</taxon>
        <taxon>Eumalacostraca</taxon>
        <taxon>Eucarida</taxon>
        <taxon>Decapoda</taxon>
        <taxon>Pleocyemata</taxon>
        <taxon>Brachyura</taxon>
        <taxon>Eubrachyura</taxon>
        <taxon>Portunoidea</taxon>
        <taxon>Portunidae</taxon>
        <taxon>Portuninae</taxon>
        <taxon>Scylla</taxon>
    </lineage>
</organism>
<keyword evidence="3" id="KW-1185">Reference proteome</keyword>
<proteinExistence type="predicted"/>